<comment type="caution">
    <text evidence="1">The sequence shown here is derived from an EMBL/GenBank/DDBJ whole genome shotgun (WGS) entry which is preliminary data.</text>
</comment>
<gene>
    <name evidence="1" type="ORF">NM688_g5546</name>
</gene>
<proteinExistence type="predicted"/>
<keyword evidence="2" id="KW-1185">Reference proteome</keyword>
<organism evidence="1 2">
    <name type="scientific">Phlebia brevispora</name>
    <dbReference type="NCBI Taxonomy" id="194682"/>
    <lineage>
        <taxon>Eukaryota</taxon>
        <taxon>Fungi</taxon>
        <taxon>Dikarya</taxon>
        <taxon>Basidiomycota</taxon>
        <taxon>Agaricomycotina</taxon>
        <taxon>Agaricomycetes</taxon>
        <taxon>Polyporales</taxon>
        <taxon>Meruliaceae</taxon>
        <taxon>Phlebia</taxon>
    </lineage>
</organism>
<protein>
    <submittedName>
        <fullName evidence="1">Uncharacterized protein</fullName>
    </submittedName>
</protein>
<reference evidence="1" key="1">
    <citation type="submission" date="2022-07" db="EMBL/GenBank/DDBJ databases">
        <title>Genome Sequence of Phlebia brevispora.</title>
        <authorList>
            <person name="Buettner E."/>
        </authorList>
    </citation>
    <scope>NUCLEOTIDE SEQUENCE</scope>
    <source>
        <strain evidence="1">MPL23</strain>
    </source>
</reference>
<evidence type="ECO:0000313" key="1">
    <source>
        <dbReference type="EMBL" id="KAJ3546144.1"/>
    </source>
</evidence>
<dbReference type="EMBL" id="JANHOG010001033">
    <property type="protein sequence ID" value="KAJ3546144.1"/>
    <property type="molecule type" value="Genomic_DNA"/>
</dbReference>
<dbReference type="Proteomes" id="UP001148662">
    <property type="component" value="Unassembled WGS sequence"/>
</dbReference>
<accession>A0ACC1SU40</accession>
<sequence length="364" mass="39584">MSAPSISAVIAAYEESLTVNYCVYATLVIVCYEHLITIASEYELLWQRKWTGATWLFVVNRYILLASVVTQVTPVNAQPQTCENAPLRYFTSLIFLLPIFISAAFSALRVFALLDRAYITAGCTLFLGLAPLGILLYENVYVAYYYVNDSVLGSSCYAIGLLTRPVAFGAKGLAVSIAITVTTISADLIAIVITWLKTYRHVRQAATVGVDVSFGGVLLRYGILYFSVICVLNILQFLAAAIPSSRVSNPLITFVEIIPSIVVSRFLINLRESGDSPTPSSASKSSRFSTLNFQSHASTLPGVLGNLGEPLADGGDMLDPEEGSGAEFSKDYYDDSYSHRDSEETWDISYGGGDSSEKAHMDLA</sequence>
<name>A0ACC1SU40_9APHY</name>
<evidence type="ECO:0000313" key="2">
    <source>
        <dbReference type="Proteomes" id="UP001148662"/>
    </source>
</evidence>